<evidence type="ECO:0000256" key="1">
    <source>
        <dbReference type="SAM" id="MobiDB-lite"/>
    </source>
</evidence>
<sequence>MSGSVRPRRTRHECGATSPQHVGDDGPQNFSHTTPFMKDQRLWQLTRLQSVWARLCVVCVVSLLLLWVFLGRHESHPPWTTFPPMTVDSLAQELGHPTFPDIRFYERNLPQHVVPSLLSKGKDRPRYLFLPQETWGSGWNNILQEQLLNTHLAYLSQRSYVFPDYIARDHPPLPDTLANGVRHWLHIPINAFMSGPTAGGPLSSSGQDDLMRRSVSHEWWSIVCPPMEVVVVNLQDTMRELELDDVSDGADIMARWAAKLLDMAAPCVSIVSSDSGKAVFDYKFIGSKRVLSIWPSYGNSPALKNFAWSPLITAALFRNFHLLSSDPPPQFLTPTGGRPYRFRSFPPYNPSAEPIKGLLGIHLRRGDFERHCARLAKDGLDYNAWNQLGTPGLSTRPASQGSSPPDYVWPAIPDYLDVPEGQSRKDAAFAHCWPSAESILARVNSVRESAASGVSFPPQNLHKIFMATNGSPSWIDNLTAHLQADGWEVSTSFEMDLTLEEHVVAQAVDMSVLTGAESFIGAGFSSMSSNVVQIRLAGGRDPGTIHFW</sequence>
<proteinExistence type="predicted"/>
<dbReference type="AlphaFoldDB" id="A0A8H6YGE0"/>
<feature type="compositionally biased region" description="Basic residues" evidence="1">
    <location>
        <begin position="1"/>
        <end position="11"/>
    </location>
</feature>
<dbReference type="EMBL" id="JACAZI010000005">
    <property type="protein sequence ID" value="KAF7360690.1"/>
    <property type="molecule type" value="Genomic_DNA"/>
</dbReference>
<name>A0A8H6YGE0_9AGAR</name>
<keyword evidence="2" id="KW-0472">Membrane</keyword>
<dbReference type="Proteomes" id="UP000620124">
    <property type="component" value="Unassembled WGS sequence"/>
</dbReference>
<evidence type="ECO:0000313" key="3">
    <source>
        <dbReference type="EMBL" id="KAF7360690.1"/>
    </source>
</evidence>
<evidence type="ECO:0000256" key="2">
    <source>
        <dbReference type="SAM" id="Phobius"/>
    </source>
</evidence>
<dbReference type="Gene3D" id="3.40.50.11350">
    <property type="match status" value="1"/>
</dbReference>
<feature type="region of interest" description="Disordered" evidence="1">
    <location>
        <begin position="1"/>
        <end position="28"/>
    </location>
</feature>
<keyword evidence="2" id="KW-1133">Transmembrane helix</keyword>
<accession>A0A8H6YGE0</accession>
<feature type="transmembrane region" description="Helical" evidence="2">
    <location>
        <begin position="51"/>
        <end position="70"/>
    </location>
</feature>
<evidence type="ECO:0000313" key="4">
    <source>
        <dbReference type="Proteomes" id="UP000620124"/>
    </source>
</evidence>
<reference evidence="3" key="1">
    <citation type="submission" date="2020-05" db="EMBL/GenBank/DDBJ databases">
        <title>Mycena genomes resolve the evolution of fungal bioluminescence.</title>
        <authorList>
            <person name="Tsai I.J."/>
        </authorList>
    </citation>
    <scope>NUCLEOTIDE SEQUENCE</scope>
    <source>
        <strain evidence="3">CCC161011</strain>
    </source>
</reference>
<dbReference type="OrthoDB" id="2559662at2759"/>
<dbReference type="CDD" id="cd11296">
    <property type="entry name" value="O-FucT_like"/>
    <property type="match status" value="1"/>
</dbReference>
<keyword evidence="4" id="KW-1185">Reference proteome</keyword>
<comment type="caution">
    <text evidence="3">The sequence shown here is derived from an EMBL/GenBank/DDBJ whole genome shotgun (WGS) entry which is preliminary data.</text>
</comment>
<keyword evidence="2" id="KW-0812">Transmembrane</keyword>
<gene>
    <name evidence="3" type="ORF">MVEN_00800800</name>
</gene>
<organism evidence="3 4">
    <name type="scientific">Mycena venus</name>
    <dbReference type="NCBI Taxonomy" id="2733690"/>
    <lineage>
        <taxon>Eukaryota</taxon>
        <taxon>Fungi</taxon>
        <taxon>Dikarya</taxon>
        <taxon>Basidiomycota</taxon>
        <taxon>Agaricomycotina</taxon>
        <taxon>Agaricomycetes</taxon>
        <taxon>Agaricomycetidae</taxon>
        <taxon>Agaricales</taxon>
        <taxon>Marasmiineae</taxon>
        <taxon>Mycenaceae</taxon>
        <taxon>Mycena</taxon>
    </lineage>
</organism>
<protein>
    <submittedName>
        <fullName evidence="3">SH3 and PX-domain-containing 3</fullName>
    </submittedName>
</protein>